<organism evidence="5">
    <name type="scientific">Thermosulfidibacter takaii</name>
    <dbReference type="NCBI Taxonomy" id="412593"/>
    <lineage>
        <taxon>Bacteria</taxon>
        <taxon>Pseudomonadati</taxon>
        <taxon>Thermosulfidibacterota</taxon>
        <taxon>Thermosulfidibacteria</taxon>
        <taxon>Thermosulfidibacterales</taxon>
        <taxon>Thermosulfidibacteraceae</taxon>
    </lineage>
</organism>
<keyword evidence="2" id="KW-0175">Coiled coil</keyword>
<dbReference type="InterPro" id="IPR011055">
    <property type="entry name" value="Dup_hybrid_motif"/>
</dbReference>
<feature type="coiled-coil region" evidence="2">
    <location>
        <begin position="64"/>
        <end position="98"/>
    </location>
</feature>
<feature type="domain" description="M23ase beta-sheet core" evidence="4">
    <location>
        <begin position="205"/>
        <end position="299"/>
    </location>
</feature>
<dbReference type="AlphaFoldDB" id="A0A7C0Y8N5"/>
<keyword evidence="3" id="KW-0812">Transmembrane</keyword>
<dbReference type="Proteomes" id="UP000885690">
    <property type="component" value="Unassembled WGS sequence"/>
</dbReference>
<evidence type="ECO:0000259" key="4">
    <source>
        <dbReference type="Pfam" id="PF01551"/>
    </source>
</evidence>
<keyword evidence="3" id="KW-0472">Membrane</keyword>
<dbReference type="Gene3D" id="2.70.70.10">
    <property type="entry name" value="Glucose Permease (Domain IIA)"/>
    <property type="match status" value="1"/>
</dbReference>
<dbReference type="GO" id="GO:0004222">
    <property type="term" value="F:metalloendopeptidase activity"/>
    <property type="evidence" value="ECO:0007669"/>
    <property type="project" value="TreeGrafter"/>
</dbReference>
<dbReference type="InterPro" id="IPR016047">
    <property type="entry name" value="M23ase_b-sheet_dom"/>
</dbReference>
<comment type="caution">
    <text evidence="5">The sequence shown here is derived from an EMBL/GenBank/DDBJ whole genome shotgun (WGS) entry which is preliminary data.</text>
</comment>
<evidence type="ECO:0000313" key="5">
    <source>
        <dbReference type="EMBL" id="HDD53186.1"/>
    </source>
</evidence>
<accession>A0A7C0Y8N5</accession>
<dbReference type="PANTHER" id="PTHR21666:SF289">
    <property type="entry name" value="L-ALA--D-GLU ENDOPEPTIDASE"/>
    <property type="match status" value="1"/>
</dbReference>
<dbReference type="Pfam" id="PF01551">
    <property type="entry name" value="Peptidase_M23"/>
    <property type="match status" value="1"/>
</dbReference>
<reference evidence="5" key="1">
    <citation type="journal article" date="2020" name="mSystems">
        <title>Genome- and Community-Level Interaction Insights into Carbon Utilization and Element Cycling Functions of Hydrothermarchaeota in Hydrothermal Sediment.</title>
        <authorList>
            <person name="Zhou Z."/>
            <person name="Liu Y."/>
            <person name="Xu W."/>
            <person name="Pan J."/>
            <person name="Luo Z.H."/>
            <person name="Li M."/>
        </authorList>
    </citation>
    <scope>NUCLEOTIDE SEQUENCE [LARGE SCALE GENOMIC DNA]</scope>
    <source>
        <strain evidence="5">HyVt-115</strain>
    </source>
</reference>
<dbReference type="InterPro" id="IPR050570">
    <property type="entry name" value="Cell_wall_metabolism_enzyme"/>
</dbReference>
<dbReference type="PANTHER" id="PTHR21666">
    <property type="entry name" value="PEPTIDASE-RELATED"/>
    <property type="match status" value="1"/>
</dbReference>
<proteinExistence type="predicted"/>
<name>A0A7C0Y8N5_9BACT</name>
<evidence type="ECO:0000256" key="2">
    <source>
        <dbReference type="SAM" id="Coils"/>
    </source>
</evidence>
<dbReference type="EMBL" id="DQWS01000146">
    <property type="protein sequence ID" value="HDD53186.1"/>
    <property type="molecule type" value="Genomic_DNA"/>
</dbReference>
<dbReference type="CDD" id="cd12797">
    <property type="entry name" value="M23_peptidase"/>
    <property type="match status" value="1"/>
</dbReference>
<dbReference type="SUPFAM" id="SSF51261">
    <property type="entry name" value="Duplicated hybrid motif"/>
    <property type="match status" value="1"/>
</dbReference>
<gene>
    <name evidence="5" type="ORF">ENF32_03870</name>
</gene>
<evidence type="ECO:0000256" key="3">
    <source>
        <dbReference type="SAM" id="Phobius"/>
    </source>
</evidence>
<sequence>MGLLRKLRARSYSLLLFSRYEKKKEISFTLLTPFVLFIIFFLLLAANTLLIKDYLQKRARASQADRFEEELAQYQLEFRKLASELKEMEDRMVRLQIMDARIRKLAHLDSGNKVLALGGPEEFSLRKRMRGLRENTQRLIMEVKRDLFRVRRVAAEQEESFHVLEEFLRSREALLAHTPLGFPVRGWITSPYGYRRSPFTGRREFHEGIDIAAPVGASIRAAADGVVVFVGINGGYGKMVVVDHGYGYSTAYGHCRKILVRVGQKVKRGQVIATVGNTGRSTAPHLHYEVRVGKVAVNPYYYMKLGRTFLAYRN</sequence>
<keyword evidence="3" id="KW-1133">Transmembrane helix</keyword>
<keyword evidence="1" id="KW-0732">Signal</keyword>
<dbReference type="FunFam" id="2.70.70.10:FF:000006">
    <property type="entry name" value="M23 family peptidase"/>
    <property type="match status" value="1"/>
</dbReference>
<protein>
    <recommendedName>
        <fullName evidence="4">M23ase beta-sheet core domain-containing protein</fullName>
    </recommendedName>
</protein>
<evidence type="ECO:0000256" key="1">
    <source>
        <dbReference type="ARBA" id="ARBA00022729"/>
    </source>
</evidence>
<feature type="transmembrane region" description="Helical" evidence="3">
    <location>
        <begin position="28"/>
        <end position="50"/>
    </location>
</feature>